<dbReference type="InterPro" id="IPR000713">
    <property type="entry name" value="Mur_ligase_N"/>
</dbReference>
<dbReference type="GO" id="GO:0000287">
    <property type="term" value="F:magnesium ion binding"/>
    <property type="evidence" value="ECO:0007669"/>
    <property type="project" value="UniProtKB-UniRule"/>
</dbReference>
<protein>
    <recommendedName>
        <fullName evidence="7">UDP-N-acetylmuramoyl-L-alanyl-D-glutamate--2,6-diaminopimelate ligase</fullName>
        <ecNumber evidence="7">6.3.2.13</ecNumber>
    </recommendedName>
    <alternativeName>
        <fullName evidence="7">Meso-A2pm-adding enzyme</fullName>
    </alternativeName>
    <alternativeName>
        <fullName evidence="7">Meso-diaminopimelate-adding enzyme</fullName>
    </alternativeName>
    <alternativeName>
        <fullName evidence="7">UDP-MurNAc-L-Ala-D-Glu:meso-diaminopimelate ligase</fullName>
    </alternativeName>
    <alternativeName>
        <fullName evidence="7">UDP-MurNAc-tripeptide synthetase</fullName>
    </alternativeName>
    <alternativeName>
        <fullName evidence="7">UDP-N-acetylmuramyl-tripeptide synthetase</fullName>
    </alternativeName>
</protein>
<evidence type="ECO:0000256" key="5">
    <source>
        <dbReference type="ARBA" id="ARBA00023306"/>
    </source>
</evidence>
<keyword evidence="13" id="KW-1185">Reference proteome</keyword>
<feature type="domain" description="Mur ligase N-terminal catalytic" evidence="9">
    <location>
        <begin position="23"/>
        <end position="96"/>
    </location>
</feature>
<comment type="caution">
    <text evidence="7">Lacks conserved residue(s) required for the propagation of feature annotation.</text>
</comment>
<dbReference type="Pfam" id="PF02875">
    <property type="entry name" value="Mur_ligase_C"/>
    <property type="match status" value="1"/>
</dbReference>
<keyword evidence="4 7" id="KW-0573">Peptidoglycan synthesis</keyword>
<evidence type="ECO:0000256" key="8">
    <source>
        <dbReference type="RuleBase" id="RU004135"/>
    </source>
</evidence>
<keyword evidence="6 7" id="KW-0961">Cell wall biogenesis/degradation</keyword>
<dbReference type="Gene3D" id="3.40.1190.10">
    <property type="entry name" value="Mur-like, catalytic domain"/>
    <property type="match status" value="1"/>
</dbReference>
<feature type="domain" description="Mur ligase central" evidence="11">
    <location>
        <begin position="108"/>
        <end position="311"/>
    </location>
</feature>
<keyword evidence="7" id="KW-0067">ATP-binding</keyword>
<evidence type="ECO:0000313" key="13">
    <source>
        <dbReference type="Proteomes" id="UP000346198"/>
    </source>
</evidence>
<dbReference type="GO" id="GO:0005524">
    <property type="term" value="F:ATP binding"/>
    <property type="evidence" value="ECO:0007669"/>
    <property type="project" value="UniProtKB-UniRule"/>
</dbReference>
<evidence type="ECO:0000259" key="9">
    <source>
        <dbReference type="Pfam" id="PF01225"/>
    </source>
</evidence>
<dbReference type="NCBIfam" id="NF001126">
    <property type="entry name" value="PRK00139.1-4"/>
    <property type="match status" value="1"/>
</dbReference>
<feature type="domain" description="Mur ligase C-terminal" evidence="10">
    <location>
        <begin position="334"/>
        <end position="460"/>
    </location>
</feature>
<comment type="subcellular location">
    <subcellularLocation>
        <location evidence="7 8">Cytoplasm</location>
    </subcellularLocation>
</comment>
<feature type="short sequence motif" description="Meso-diaminopimelate recognition motif" evidence="7">
    <location>
        <begin position="407"/>
        <end position="410"/>
    </location>
</feature>
<dbReference type="GO" id="GO:0051301">
    <property type="term" value="P:cell division"/>
    <property type="evidence" value="ECO:0007669"/>
    <property type="project" value="UniProtKB-KW"/>
</dbReference>
<keyword evidence="3 7" id="KW-0133">Cell shape</keyword>
<dbReference type="Pfam" id="PF08245">
    <property type="entry name" value="Mur_ligase_M"/>
    <property type="match status" value="1"/>
</dbReference>
<dbReference type="InterPro" id="IPR004101">
    <property type="entry name" value="Mur_ligase_C"/>
</dbReference>
<dbReference type="SUPFAM" id="SSF53623">
    <property type="entry name" value="MurD-like peptide ligases, catalytic domain"/>
    <property type="match status" value="1"/>
</dbReference>
<dbReference type="RefSeq" id="WP_136061065.1">
    <property type="nucleotide sequence ID" value="NZ_CAAHFH010000001.1"/>
</dbReference>
<dbReference type="InterPro" id="IPR013221">
    <property type="entry name" value="Mur_ligase_cen"/>
</dbReference>
<keyword evidence="5 7" id="KW-0131">Cell cycle</keyword>
<feature type="binding site" evidence="7">
    <location>
        <position position="30"/>
    </location>
    <ligand>
        <name>UDP-N-acetyl-alpha-D-muramoyl-L-alanyl-D-glutamate</name>
        <dbReference type="ChEBI" id="CHEBI:83900"/>
    </ligand>
</feature>
<name>A0A6C2UHL2_9BACT</name>
<dbReference type="AlphaFoldDB" id="A0A6C2UHL2"/>
<dbReference type="InterPro" id="IPR036615">
    <property type="entry name" value="Mur_ligase_C_dom_sf"/>
</dbReference>
<evidence type="ECO:0000256" key="3">
    <source>
        <dbReference type="ARBA" id="ARBA00022960"/>
    </source>
</evidence>
<dbReference type="PANTHER" id="PTHR23135">
    <property type="entry name" value="MUR LIGASE FAMILY MEMBER"/>
    <property type="match status" value="1"/>
</dbReference>
<feature type="binding site" evidence="7">
    <location>
        <begin position="152"/>
        <end position="153"/>
    </location>
    <ligand>
        <name>UDP-N-acetyl-alpha-D-muramoyl-L-alanyl-D-glutamate</name>
        <dbReference type="ChEBI" id="CHEBI:83900"/>
    </ligand>
</feature>
<feature type="binding site" evidence="7">
    <location>
        <position position="458"/>
    </location>
    <ligand>
        <name>meso-2,6-diaminopimelate</name>
        <dbReference type="ChEBI" id="CHEBI:57791"/>
    </ligand>
</feature>
<feature type="modified residue" description="N6-carboxylysine" evidence="7">
    <location>
        <position position="219"/>
    </location>
</feature>
<feature type="binding site" evidence="7">
    <location>
        <position position="383"/>
    </location>
    <ligand>
        <name>meso-2,6-diaminopimelate</name>
        <dbReference type="ChEBI" id="CHEBI:57791"/>
    </ligand>
</feature>
<dbReference type="PANTHER" id="PTHR23135:SF4">
    <property type="entry name" value="UDP-N-ACETYLMURAMOYL-L-ALANYL-D-GLUTAMATE--2,6-DIAMINOPIMELATE LIGASE MURE HOMOLOG, CHLOROPLASTIC"/>
    <property type="match status" value="1"/>
</dbReference>
<comment type="PTM">
    <text evidence="7">Carboxylation is probably crucial for Mg(2+) binding and, consequently, for the gamma-phosphate positioning of ATP.</text>
</comment>
<keyword evidence="7" id="KW-0547">Nucleotide-binding</keyword>
<keyword evidence="7" id="KW-0460">Magnesium</keyword>
<dbReference type="SUPFAM" id="SSF53244">
    <property type="entry name" value="MurD-like peptide ligases, peptide-binding domain"/>
    <property type="match status" value="1"/>
</dbReference>
<feature type="binding site" evidence="7">
    <location>
        <position position="185"/>
    </location>
    <ligand>
        <name>UDP-N-acetyl-alpha-D-muramoyl-L-alanyl-D-glutamate</name>
        <dbReference type="ChEBI" id="CHEBI:83900"/>
    </ligand>
</feature>
<dbReference type="GO" id="GO:0071555">
    <property type="term" value="P:cell wall organization"/>
    <property type="evidence" value="ECO:0007669"/>
    <property type="project" value="UniProtKB-KW"/>
</dbReference>
<dbReference type="GO" id="GO:0008765">
    <property type="term" value="F:UDP-N-acetylmuramoylalanyl-D-glutamate-2,6-diaminopimelate ligase activity"/>
    <property type="evidence" value="ECO:0007669"/>
    <property type="project" value="UniProtKB-UniRule"/>
</dbReference>
<evidence type="ECO:0000256" key="1">
    <source>
        <dbReference type="ARBA" id="ARBA00005898"/>
    </source>
</evidence>
<feature type="binding site" evidence="7">
    <location>
        <position position="462"/>
    </location>
    <ligand>
        <name>meso-2,6-diaminopimelate</name>
        <dbReference type="ChEBI" id="CHEBI:57791"/>
    </ligand>
</feature>
<keyword evidence="7 12" id="KW-0436">Ligase</keyword>
<evidence type="ECO:0000313" key="12">
    <source>
        <dbReference type="EMBL" id="VGO19680.1"/>
    </source>
</evidence>
<dbReference type="GO" id="GO:0009252">
    <property type="term" value="P:peptidoglycan biosynthetic process"/>
    <property type="evidence" value="ECO:0007669"/>
    <property type="project" value="UniProtKB-UniRule"/>
</dbReference>
<keyword evidence="2 7" id="KW-0132">Cell division</keyword>
<dbReference type="SUPFAM" id="SSF63418">
    <property type="entry name" value="MurE/MurF N-terminal domain"/>
    <property type="match status" value="1"/>
</dbReference>
<comment type="function">
    <text evidence="7">Catalyzes the addition of meso-diaminopimelic acid to the nucleotide precursor UDP-N-acetylmuramoyl-L-alanyl-D-glutamate (UMAG) in the biosynthesis of bacterial cell-wall peptidoglycan.</text>
</comment>
<dbReference type="NCBIfam" id="TIGR01085">
    <property type="entry name" value="murE"/>
    <property type="match status" value="1"/>
</dbReference>
<feature type="binding site" evidence="7">
    <location>
        <begin position="45"/>
        <end position="47"/>
    </location>
    <ligand>
        <name>UDP-N-acetyl-alpha-D-muramoyl-L-alanyl-D-glutamate</name>
        <dbReference type="ChEBI" id="CHEBI:83900"/>
    </ligand>
</feature>
<dbReference type="UniPathway" id="UPA00219"/>
<evidence type="ECO:0000259" key="10">
    <source>
        <dbReference type="Pfam" id="PF02875"/>
    </source>
</evidence>
<dbReference type="GO" id="GO:0005737">
    <property type="term" value="C:cytoplasm"/>
    <property type="evidence" value="ECO:0007669"/>
    <property type="project" value="UniProtKB-SubCell"/>
</dbReference>
<dbReference type="InterPro" id="IPR005761">
    <property type="entry name" value="UDP-N-AcMur-Glu-dNH2Pim_ligase"/>
</dbReference>
<organism evidence="12 13">
    <name type="scientific">Pontiella sulfatireligans</name>
    <dbReference type="NCBI Taxonomy" id="2750658"/>
    <lineage>
        <taxon>Bacteria</taxon>
        <taxon>Pseudomonadati</taxon>
        <taxon>Kiritimatiellota</taxon>
        <taxon>Kiritimatiellia</taxon>
        <taxon>Kiritimatiellales</taxon>
        <taxon>Pontiellaceae</taxon>
        <taxon>Pontiella</taxon>
    </lineage>
</organism>
<sequence>MKLTQLLENVTTLDVKGSTEVEVGGLAYDSREVKLGWLFVAVAGHQVDGTEFITQALSNGAAVVVSENDLDLGAGAVHVQVPRARRALAEIANAYYGDLSRRMTVVGVTGTNGKTTTTYMIRDLLRDGGFLPGLIGTVAYEIGERSIPASRTTPEAPDLHAMFRQMKEAGCDAAVMEVSSHAIAQQRVHGIDFNISVFTNLTHDHLDYHKDMDSYFNVKAELFQMMERRHDRSAVINIDDPWGRKMLEDRKFDAEVVTYGFSQEAMVSASNAKVNVKGTNFNVSTPWGKARIHMQLLGRFNIHNTLAALAVGGLCGIDLQRMIRTLEAVASIPGRLELVANRKHKRVFVDYAHTDDALKNVLSTLREICKGKLYVVFGCGGNRDRGKRSKMGRMASELADYSIITSDNPRNEEPGAIVSEIIEGFAGQDRFEVVLDRREAIEKGLQKTGRKDILLIAGKGHETYQEANGTIVPFDDRETVREIIG</sequence>
<dbReference type="Proteomes" id="UP000346198">
    <property type="component" value="Unassembled WGS sequence"/>
</dbReference>
<dbReference type="HAMAP" id="MF_00208">
    <property type="entry name" value="MurE"/>
    <property type="match status" value="1"/>
</dbReference>
<gene>
    <name evidence="7 12" type="primary">murE</name>
    <name evidence="12" type="ORF">SCARR_01739</name>
</gene>
<dbReference type="EC" id="6.3.2.13" evidence="7"/>
<dbReference type="InterPro" id="IPR035911">
    <property type="entry name" value="MurE/MurF_N"/>
</dbReference>
<dbReference type="EMBL" id="CAAHFH010000001">
    <property type="protein sequence ID" value="VGO19680.1"/>
    <property type="molecule type" value="Genomic_DNA"/>
</dbReference>
<reference evidence="12 13" key="1">
    <citation type="submission" date="2019-04" db="EMBL/GenBank/DDBJ databases">
        <authorList>
            <person name="Van Vliet M D."/>
        </authorList>
    </citation>
    <scope>NUCLEOTIDE SEQUENCE [LARGE SCALE GENOMIC DNA]</scope>
    <source>
        <strain evidence="12 13">F21</strain>
    </source>
</reference>
<evidence type="ECO:0000259" key="11">
    <source>
        <dbReference type="Pfam" id="PF08245"/>
    </source>
</evidence>
<dbReference type="InterPro" id="IPR036565">
    <property type="entry name" value="Mur-like_cat_sf"/>
</dbReference>
<comment type="similarity">
    <text evidence="1 7">Belongs to the MurCDEF family. MurE subfamily.</text>
</comment>
<dbReference type="Gene3D" id="3.90.190.20">
    <property type="entry name" value="Mur ligase, C-terminal domain"/>
    <property type="match status" value="1"/>
</dbReference>
<comment type="cofactor">
    <cofactor evidence="7">
        <name>Mg(2+)</name>
        <dbReference type="ChEBI" id="CHEBI:18420"/>
    </cofactor>
</comment>
<evidence type="ECO:0000256" key="6">
    <source>
        <dbReference type="ARBA" id="ARBA00023316"/>
    </source>
</evidence>
<feature type="binding site" evidence="7">
    <location>
        <begin position="407"/>
        <end position="410"/>
    </location>
    <ligand>
        <name>meso-2,6-diaminopimelate</name>
        <dbReference type="ChEBI" id="CHEBI:57791"/>
    </ligand>
</feature>
<dbReference type="Gene3D" id="3.40.1390.10">
    <property type="entry name" value="MurE/MurF, N-terminal domain"/>
    <property type="match status" value="1"/>
</dbReference>
<evidence type="ECO:0000256" key="7">
    <source>
        <dbReference type="HAMAP-Rule" id="MF_00208"/>
    </source>
</evidence>
<feature type="binding site" evidence="7">
    <location>
        <begin position="110"/>
        <end position="116"/>
    </location>
    <ligand>
        <name>ATP</name>
        <dbReference type="ChEBI" id="CHEBI:30616"/>
    </ligand>
</feature>
<evidence type="ECO:0000256" key="2">
    <source>
        <dbReference type="ARBA" id="ARBA00022618"/>
    </source>
</evidence>
<keyword evidence="7" id="KW-0963">Cytoplasm</keyword>
<evidence type="ECO:0000256" key="4">
    <source>
        <dbReference type="ARBA" id="ARBA00022984"/>
    </source>
</evidence>
<dbReference type="NCBIfam" id="NF001124">
    <property type="entry name" value="PRK00139.1-2"/>
    <property type="match status" value="1"/>
</dbReference>
<comment type="pathway">
    <text evidence="7 8">Cell wall biogenesis; peptidoglycan biosynthesis.</text>
</comment>
<comment type="catalytic activity">
    <reaction evidence="7">
        <text>UDP-N-acetyl-alpha-D-muramoyl-L-alanyl-D-glutamate + meso-2,6-diaminopimelate + ATP = UDP-N-acetyl-alpha-D-muramoyl-L-alanyl-gamma-D-glutamyl-meso-2,6-diaminopimelate + ADP + phosphate + H(+)</text>
        <dbReference type="Rhea" id="RHEA:23676"/>
        <dbReference type="ChEBI" id="CHEBI:15378"/>
        <dbReference type="ChEBI" id="CHEBI:30616"/>
        <dbReference type="ChEBI" id="CHEBI:43474"/>
        <dbReference type="ChEBI" id="CHEBI:57791"/>
        <dbReference type="ChEBI" id="CHEBI:83900"/>
        <dbReference type="ChEBI" id="CHEBI:83905"/>
        <dbReference type="ChEBI" id="CHEBI:456216"/>
        <dbReference type="EC" id="6.3.2.13"/>
    </reaction>
</comment>
<dbReference type="Pfam" id="PF01225">
    <property type="entry name" value="Mur_ligase"/>
    <property type="match status" value="1"/>
</dbReference>
<feature type="binding site" evidence="7">
    <location>
        <position position="179"/>
    </location>
    <ligand>
        <name>UDP-N-acetyl-alpha-D-muramoyl-L-alanyl-D-glutamate</name>
        <dbReference type="ChEBI" id="CHEBI:83900"/>
    </ligand>
</feature>
<dbReference type="GO" id="GO:0008360">
    <property type="term" value="P:regulation of cell shape"/>
    <property type="evidence" value="ECO:0007669"/>
    <property type="project" value="UniProtKB-KW"/>
</dbReference>
<accession>A0A6C2UHL2</accession>
<proteinExistence type="inferred from homology"/>
<feature type="binding site" evidence="7">
    <location>
        <position position="187"/>
    </location>
    <ligand>
        <name>UDP-N-acetyl-alpha-D-muramoyl-L-alanyl-D-glutamate</name>
        <dbReference type="ChEBI" id="CHEBI:83900"/>
    </ligand>
</feature>